<comment type="subcellular location">
    <subcellularLocation>
        <location evidence="1">Nucleus</location>
    </subcellularLocation>
</comment>
<reference evidence="9" key="1">
    <citation type="journal article" date="2023" name="G3 (Bethesda)">
        <title>A reference genome for the long-term kleptoplast-retaining sea slug Elysia crispata morphotype clarki.</title>
        <authorList>
            <person name="Eastman K.E."/>
            <person name="Pendleton A.L."/>
            <person name="Shaikh M.A."/>
            <person name="Suttiyut T."/>
            <person name="Ogas R."/>
            <person name="Tomko P."/>
            <person name="Gavelis G."/>
            <person name="Widhalm J.R."/>
            <person name="Wisecaver J.H."/>
        </authorList>
    </citation>
    <scope>NUCLEOTIDE SEQUENCE</scope>
    <source>
        <strain evidence="9">ECLA1</strain>
    </source>
</reference>
<dbReference type="SMART" id="SM00338">
    <property type="entry name" value="BRLZ"/>
    <property type="match status" value="1"/>
</dbReference>
<dbReference type="Gene3D" id="1.20.5.170">
    <property type="match status" value="1"/>
</dbReference>
<dbReference type="InterPro" id="IPR046347">
    <property type="entry name" value="bZIP_sf"/>
</dbReference>
<evidence type="ECO:0000256" key="1">
    <source>
        <dbReference type="ARBA" id="ARBA00004123"/>
    </source>
</evidence>
<dbReference type="AlphaFoldDB" id="A0AAE0Z225"/>
<keyword evidence="5" id="KW-0804">Transcription</keyword>
<dbReference type="PROSITE" id="PS50217">
    <property type="entry name" value="BZIP"/>
    <property type="match status" value="1"/>
</dbReference>
<feature type="region of interest" description="Disordered" evidence="7">
    <location>
        <begin position="265"/>
        <end position="291"/>
    </location>
</feature>
<dbReference type="GO" id="GO:0005634">
    <property type="term" value="C:nucleus"/>
    <property type="evidence" value="ECO:0007669"/>
    <property type="project" value="UniProtKB-SubCell"/>
</dbReference>
<dbReference type="PANTHER" id="PTHR13044:SF14">
    <property type="entry name" value="CRYPTOCEPHAL, ISOFORM A"/>
    <property type="match status" value="1"/>
</dbReference>
<comment type="similarity">
    <text evidence="2">Belongs to the bZIP family.</text>
</comment>
<dbReference type="PROSITE" id="PS00036">
    <property type="entry name" value="BZIP_BASIC"/>
    <property type="match status" value="1"/>
</dbReference>
<evidence type="ECO:0000256" key="4">
    <source>
        <dbReference type="ARBA" id="ARBA00023125"/>
    </source>
</evidence>
<evidence type="ECO:0000256" key="7">
    <source>
        <dbReference type="SAM" id="MobiDB-lite"/>
    </source>
</evidence>
<dbReference type="Pfam" id="PF00170">
    <property type="entry name" value="bZIP_1"/>
    <property type="match status" value="1"/>
</dbReference>
<evidence type="ECO:0000256" key="2">
    <source>
        <dbReference type="ARBA" id="ARBA00007163"/>
    </source>
</evidence>
<organism evidence="9 10">
    <name type="scientific">Elysia crispata</name>
    <name type="common">lettuce slug</name>
    <dbReference type="NCBI Taxonomy" id="231223"/>
    <lineage>
        <taxon>Eukaryota</taxon>
        <taxon>Metazoa</taxon>
        <taxon>Spiralia</taxon>
        <taxon>Lophotrochozoa</taxon>
        <taxon>Mollusca</taxon>
        <taxon>Gastropoda</taxon>
        <taxon>Heterobranchia</taxon>
        <taxon>Euthyneura</taxon>
        <taxon>Panpulmonata</taxon>
        <taxon>Sacoglossa</taxon>
        <taxon>Placobranchoidea</taxon>
        <taxon>Plakobranchidae</taxon>
        <taxon>Elysia</taxon>
    </lineage>
</organism>
<dbReference type="GO" id="GO:0001228">
    <property type="term" value="F:DNA-binding transcription activator activity, RNA polymerase II-specific"/>
    <property type="evidence" value="ECO:0007669"/>
    <property type="project" value="TreeGrafter"/>
</dbReference>
<keyword evidence="3" id="KW-0805">Transcription regulation</keyword>
<dbReference type="CDD" id="cd14692">
    <property type="entry name" value="bZIP_ATF4"/>
    <property type="match status" value="1"/>
</dbReference>
<evidence type="ECO:0000313" key="9">
    <source>
        <dbReference type="EMBL" id="KAK3760706.1"/>
    </source>
</evidence>
<dbReference type="EMBL" id="JAWDGP010004964">
    <property type="protein sequence ID" value="KAK3760706.1"/>
    <property type="molecule type" value="Genomic_DNA"/>
</dbReference>
<evidence type="ECO:0000256" key="5">
    <source>
        <dbReference type="ARBA" id="ARBA00023163"/>
    </source>
</evidence>
<proteinExistence type="inferred from homology"/>
<name>A0AAE0Z225_9GAST</name>
<evidence type="ECO:0000256" key="3">
    <source>
        <dbReference type="ARBA" id="ARBA00023015"/>
    </source>
</evidence>
<keyword evidence="10" id="KW-1185">Reference proteome</keyword>
<evidence type="ECO:0000256" key="6">
    <source>
        <dbReference type="ARBA" id="ARBA00023242"/>
    </source>
</evidence>
<feature type="domain" description="BZIP" evidence="8">
    <location>
        <begin position="300"/>
        <end position="363"/>
    </location>
</feature>
<dbReference type="InterPro" id="IPR004827">
    <property type="entry name" value="bZIP"/>
</dbReference>
<dbReference type="GO" id="GO:0000977">
    <property type="term" value="F:RNA polymerase II transcription regulatory region sequence-specific DNA binding"/>
    <property type="evidence" value="ECO:0007669"/>
    <property type="project" value="TreeGrafter"/>
</dbReference>
<comment type="caution">
    <text evidence="9">The sequence shown here is derived from an EMBL/GenBank/DDBJ whole genome shotgun (WGS) entry which is preliminary data.</text>
</comment>
<keyword evidence="6" id="KW-0539">Nucleus</keyword>
<keyword evidence="4" id="KW-0238">DNA-binding</keyword>
<protein>
    <recommendedName>
        <fullName evidence="8">BZIP domain-containing protein</fullName>
    </recommendedName>
</protein>
<dbReference type="SUPFAM" id="SSF57959">
    <property type="entry name" value="Leucine zipper domain"/>
    <property type="match status" value="1"/>
</dbReference>
<sequence>MEMSLLNDSDWGLEWPFHQENGLFGDLKFDNHVDGADISSFQPHDAAEHSFSSESASDESSLGLEWMESADLSVYLEELDAKLLPLDSSLQDFTSLISPEQPAVWGHCNLNDSYSGLKTISNAAVSKEPTSFDVSFDALASPPESPEQVTPVIKLEHSLDNVDHRYSIEKPVLYAAEQSSSLLISEDILDKLQFSHDVSESSTCLDPVVELISSPLSADDVDSLLSASEPASPTSTSFDKKSSVIKASPELYKIISTSSLDVSKRISPYPKSKPKKELRTPTQRRSPAQPVPEHVILEQVNKKDRKKLQNKNAAIRYRQKKKDEALGIKSEEQLLEEKNCDLKTQVDDLEREIKYMKGLMQDIFKAKGLLI</sequence>
<gene>
    <name evidence="9" type="ORF">RRG08_010678</name>
</gene>
<evidence type="ECO:0000313" key="10">
    <source>
        <dbReference type="Proteomes" id="UP001283361"/>
    </source>
</evidence>
<dbReference type="Proteomes" id="UP001283361">
    <property type="component" value="Unassembled WGS sequence"/>
</dbReference>
<evidence type="ECO:0000259" key="8">
    <source>
        <dbReference type="PROSITE" id="PS50217"/>
    </source>
</evidence>
<dbReference type="PANTHER" id="PTHR13044">
    <property type="entry name" value="ACTIVATING TRANSCRIPTION FACTOR ATF 4/5"/>
    <property type="match status" value="1"/>
</dbReference>
<accession>A0AAE0Z225</accession>